<dbReference type="AlphaFoldDB" id="A0A7J7MB32"/>
<dbReference type="Proteomes" id="UP000541444">
    <property type="component" value="Unassembled WGS sequence"/>
</dbReference>
<keyword evidence="2" id="KW-1185">Reference proteome</keyword>
<name>A0A7J7MB32_9MAGN</name>
<dbReference type="EMBL" id="JACGCM010001659">
    <property type="protein sequence ID" value="KAF6151980.1"/>
    <property type="molecule type" value="Genomic_DNA"/>
</dbReference>
<comment type="caution">
    <text evidence="1">The sequence shown here is derived from an EMBL/GenBank/DDBJ whole genome shotgun (WGS) entry which is preliminary data.</text>
</comment>
<gene>
    <name evidence="1" type="ORF">GIB67_010554</name>
</gene>
<reference evidence="1 2" key="1">
    <citation type="journal article" date="2020" name="IScience">
        <title>Genome Sequencing of the Endangered Kingdonia uniflora (Circaeasteraceae, Ranunculales) Reveals Potential Mechanisms of Evolutionary Specialization.</title>
        <authorList>
            <person name="Sun Y."/>
            <person name="Deng T."/>
            <person name="Zhang A."/>
            <person name="Moore M.J."/>
            <person name="Landis J.B."/>
            <person name="Lin N."/>
            <person name="Zhang H."/>
            <person name="Zhang X."/>
            <person name="Huang J."/>
            <person name="Zhang X."/>
            <person name="Sun H."/>
            <person name="Wang H."/>
        </authorList>
    </citation>
    <scope>NUCLEOTIDE SEQUENCE [LARGE SCALE GENOMIC DNA]</scope>
    <source>
        <strain evidence="1">TB1705</strain>
        <tissue evidence="1">Leaf</tissue>
    </source>
</reference>
<accession>A0A7J7MB32</accession>
<proteinExistence type="predicted"/>
<organism evidence="1 2">
    <name type="scientific">Kingdonia uniflora</name>
    <dbReference type="NCBI Taxonomy" id="39325"/>
    <lineage>
        <taxon>Eukaryota</taxon>
        <taxon>Viridiplantae</taxon>
        <taxon>Streptophyta</taxon>
        <taxon>Embryophyta</taxon>
        <taxon>Tracheophyta</taxon>
        <taxon>Spermatophyta</taxon>
        <taxon>Magnoliopsida</taxon>
        <taxon>Ranunculales</taxon>
        <taxon>Circaeasteraceae</taxon>
        <taxon>Kingdonia</taxon>
    </lineage>
</organism>
<evidence type="ECO:0000313" key="2">
    <source>
        <dbReference type="Proteomes" id="UP000541444"/>
    </source>
</evidence>
<protein>
    <submittedName>
        <fullName evidence="1">Uncharacterized protein</fullName>
    </submittedName>
</protein>
<evidence type="ECO:0000313" key="1">
    <source>
        <dbReference type="EMBL" id="KAF6151980.1"/>
    </source>
</evidence>
<sequence>MCDMCGPCVQASLGAWATHGLARPRKLAYYYKSMIGPWGLGPWAHGDFFKHLVIFWVWGATLGEESPMLYITQFRFHLLSSVFFQSFLEFFYKEKIDAIKVRLAER</sequence>